<evidence type="ECO:0000256" key="9">
    <source>
        <dbReference type="ARBA" id="ARBA00048988"/>
    </source>
</evidence>
<dbReference type="EMBL" id="FCNP01000004">
    <property type="protein sequence ID" value="CVI54692.1"/>
    <property type="molecule type" value="Genomic_DNA"/>
</dbReference>
<evidence type="ECO:0000313" key="13">
    <source>
        <dbReference type="Proteomes" id="UP000192140"/>
    </source>
</evidence>
<evidence type="ECO:0000256" key="1">
    <source>
        <dbReference type="ARBA" id="ARBA00022741"/>
    </source>
</evidence>
<organism evidence="12 13">
    <name type="scientific">Agrobacterium deltaense NCPPB 1641</name>
    <dbReference type="NCBI Taxonomy" id="1183425"/>
    <lineage>
        <taxon>Bacteria</taxon>
        <taxon>Pseudomonadati</taxon>
        <taxon>Pseudomonadota</taxon>
        <taxon>Alphaproteobacteria</taxon>
        <taxon>Hyphomicrobiales</taxon>
        <taxon>Rhizobiaceae</taxon>
        <taxon>Rhizobium/Agrobacterium group</taxon>
        <taxon>Agrobacterium</taxon>
    </lineage>
</organism>
<dbReference type="AlphaFoldDB" id="A0A1S7TJB2"/>
<gene>
    <name evidence="12" type="ORF">AGR7A_Cc120206</name>
</gene>
<reference evidence="12" key="1">
    <citation type="submission" date="2016-01" db="EMBL/GenBank/DDBJ databases">
        <authorList>
            <person name="Regsiter A."/>
            <person name="william w."/>
        </authorList>
    </citation>
    <scope>NUCLEOTIDE SEQUENCE</scope>
    <source>
        <strain evidence="12">NCPPB 1641</strain>
    </source>
</reference>
<feature type="domain" description="UvrD-like helicase ATP-binding" evidence="11">
    <location>
        <begin position="2"/>
        <end position="256"/>
    </location>
</feature>
<evidence type="ECO:0000256" key="7">
    <source>
        <dbReference type="ARBA" id="ARBA00034808"/>
    </source>
</evidence>
<evidence type="ECO:0000313" key="12">
    <source>
        <dbReference type="EMBL" id="CVI54692.1"/>
    </source>
</evidence>
<dbReference type="PROSITE" id="PS51198">
    <property type="entry name" value="UVRD_HELICASE_ATP_BIND"/>
    <property type="match status" value="1"/>
</dbReference>
<dbReference type="Pfam" id="PF00580">
    <property type="entry name" value="UvrD-helicase"/>
    <property type="match status" value="2"/>
</dbReference>
<keyword evidence="3 10" id="KW-0347">Helicase</keyword>
<name>A0A1S7TJB2_9HYPH</name>
<sequence length="610" mass="67038">MPFELTEGQKDVLGSDGCLLVRGGPGSGKTTVSILKAARLTVGLRPSQRVLFLSFARATVARVLEAIAEEDSLTTAQRQAIEVDTYHSFFWSLIKTHGCLLGWPRRLTVLTPSGEAAVVSDITSQYKALSKLSDAEKAERRAQINTELERVAREDGRVCFDLFAPKVAGLLEASRKLRGLVSSKYPVIVLDEFQDTNADQWRVVKALGEFSTLIALADPEQRIFDFIGADPERLNHFINAFNPTTFDLAGDNHRSKGTDIALFGNDILRGKYSKNSYNGIDFDTFASADAPAMIKLKSTVLAARGRLQGRGDPSWSMAVLVPTKRLTRVVSDSFRAPTGQLPAIPHEAAVELDAAILAAEVIACLLQPDDGVSHRDEFINLVAEYFRGKNGSEASITSIRQASSIISAYGKLKERAARGLPPTANSIMVATMEVYDACRALVVTGDPDSDWRAIRDVLENGSCQRLTEIGTETRNVRLLGRGSQLRQALSEDRRANGAYKNALAIVRAAFVQEHFANRSKPERGISVMNMHKAKGKQFDEVIIYEGFPRRKYGGEIVSNSDRIVRGNSRQHANAETRQNFRVSITRAKLMTTILTPADDICVLLIPKDDD</sequence>
<evidence type="ECO:0000259" key="11">
    <source>
        <dbReference type="PROSITE" id="PS51198"/>
    </source>
</evidence>
<dbReference type="GO" id="GO:0005524">
    <property type="term" value="F:ATP binding"/>
    <property type="evidence" value="ECO:0007669"/>
    <property type="project" value="UniProtKB-UniRule"/>
</dbReference>
<evidence type="ECO:0000256" key="4">
    <source>
        <dbReference type="ARBA" id="ARBA00022840"/>
    </source>
</evidence>
<dbReference type="PANTHER" id="PTHR11070">
    <property type="entry name" value="UVRD / RECB / PCRA DNA HELICASE FAMILY MEMBER"/>
    <property type="match status" value="1"/>
</dbReference>
<dbReference type="Proteomes" id="UP000192140">
    <property type="component" value="Unassembled WGS sequence"/>
</dbReference>
<evidence type="ECO:0000256" key="2">
    <source>
        <dbReference type="ARBA" id="ARBA00022801"/>
    </source>
</evidence>
<dbReference type="RefSeq" id="WP_080851470.1">
    <property type="nucleotide sequence ID" value="NZ_LT009775.1"/>
</dbReference>
<evidence type="ECO:0000256" key="6">
    <source>
        <dbReference type="ARBA" id="ARBA00034617"/>
    </source>
</evidence>
<dbReference type="SUPFAM" id="SSF52540">
    <property type="entry name" value="P-loop containing nucleoside triphosphate hydrolases"/>
    <property type="match status" value="1"/>
</dbReference>
<dbReference type="Pfam" id="PF13361">
    <property type="entry name" value="UvrD_C"/>
    <property type="match status" value="1"/>
</dbReference>
<evidence type="ECO:0000256" key="8">
    <source>
        <dbReference type="ARBA" id="ARBA00034923"/>
    </source>
</evidence>
<dbReference type="InterPro" id="IPR000212">
    <property type="entry name" value="DNA_helicase_UvrD/REP"/>
</dbReference>
<protein>
    <recommendedName>
        <fullName evidence="7">DNA 3'-5' helicase</fullName>
        <ecNumber evidence="7">5.6.2.4</ecNumber>
    </recommendedName>
    <alternativeName>
        <fullName evidence="8">DNA 3'-5' helicase II</fullName>
    </alternativeName>
</protein>
<accession>A0A1S7TJB2</accession>
<dbReference type="GO" id="GO:0003677">
    <property type="term" value="F:DNA binding"/>
    <property type="evidence" value="ECO:0007669"/>
    <property type="project" value="InterPro"/>
</dbReference>
<comment type="catalytic activity">
    <reaction evidence="9">
        <text>ATP + H2O = ADP + phosphate + H(+)</text>
        <dbReference type="Rhea" id="RHEA:13065"/>
        <dbReference type="ChEBI" id="CHEBI:15377"/>
        <dbReference type="ChEBI" id="CHEBI:15378"/>
        <dbReference type="ChEBI" id="CHEBI:30616"/>
        <dbReference type="ChEBI" id="CHEBI:43474"/>
        <dbReference type="ChEBI" id="CHEBI:456216"/>
        <dbReference type="EC" id="5.6.2.4"/>
    </reaction>
</comment>
<dbReference type="GO" id="GO:0000725">
    <property type="term" value="P:recombinational repair"/>
    <property type="evidence" value="ECO:0007669"/>
    <property type="project" value="TreeGrafter"/>
</dbReference>
<dbReference type="InterPro" id="IPR014016">
    <property type="entry name" value="UvrD-like_ATP-bd"/>
</dbReference>
<dbReference type="PANTHER" id="PTHR11070:SF2">
    <property type="entry name" value="ATP-DEPENDENT DNA HELICASE SRS2"/>
    <property type="match status" value="1"/>
</dbReference>
<keyword evidence="1 10" id="KW-0547">Nucleotide-binding</keyword>
<comment type="catalytic activity">
    <reaction evidence="6">
        <text>Couples ATP hydrolysis with the unwinding of duplex DNA by translocating in the 3'-5' direction.</text>
        <dbReference type="EC" id="5.6.2.4"/>
    </reaction>
</comment>
<evidence type="ECO:0000256" key="5">
    <source>
        <dbReference type="ARBA" id="ARBA00023235"/>
    </source>
</evidence>
<comment type="caution">
    <text evidence="12">The sequence shown here is derived from an EMBL/GenBank/DDBJ whole genome shotgun (WGS) entry which is preliminary data.</text>
</comment>
<keyword evidence="5" id="KW-0413">Isomerase</keyword>
<proteinExistence type="predicted"/>
<dbReference type="EC" id="5.6.2.4" evidence="7"/>
<dbReference type="GO" id="GO:0016887">
    <property type="term" value="F:ATP hydrolysis activity"/>
    <property type="evidence" value="ECO:0007669"/>
    <property type="project" value="RHEA"/>
</dbReference>
<dbReference type="InterPro" id="IPR027417">
    <property type="entry name" value="P-loop_NTPase"/>
</dbReference>
<keyword evidence="2 10" id="KW-0378">Hydrolase</keyword>
<dbReference type="InterPro" id="IPR014017">
    <property type="entry name" value="DNA_helicase_UvrD-like_C"/>
</dbReference>
<keyword evidence="4 10" id="KW-0067">ATP-binding</keyword>
<dbReference type="GO" id="GO:0043138">
    <property type="term" value="F:3'-5' DNA helicase activity"/>
    <property type="evidence" value="ECO:0007669"/>
    <property type="project" value="UniProtKB-EC"/>
</dbReference>
<evidence type="ECO:0000256" key="10">
    <source>
        <dbReference type="PROSITE-ProRule" id="PRU00560"/>
    </source>
</evidence>
<dbReference type="Gene3D" id="3.40.50.300">
    <property type="entry name" value="P-loop containing nucleotide triphosphate hydrolases"/>
    <property type="match status" value="2"/>
</dbReference>
<keyword evidence="13" id="KW-1185">Reference proteome</keyword>
<evidence type="ECO:0000256" key="3">
    <source>
        <dbReference type="ARBA" id="ARBA00022806"/>
    </source>
</evidence>
<feature type="binding site" evidence="10">
    <location>
        <begin position="23"/>
        <end position="30"/>
    </location>
    <ligand>
        <name>ATP</name>
        <dbReference type="ChEBI" id="CHEBI:30616"/>
    </ligand>
</feature>